<accession>A0A2P6NQV1</accession>
<dbReference type="InParanoid" id="A0A2P6NQV1"/>
<feature type="chain" id="PRO_5015137165" evidence="7">
    <location>
        <begin position="18"/>
        <end position="690"/>
    </location>
</feature>
<reference evidence="10 11" key="1">
    <citation type="journal article" date="2018" name="Genome Biol. Evol.">
        <title>Multiple Roots of Fruiting Body Formation in Amoebozoa.</title>
        <authorList>
            <person name="Hillmann F."/>
            <person name="Forbes G."/>
            <person name="Novohradska S."/>
            <person name="Ferling I."/>
            <person name="Riege K."/>
            <person name="Groth M."/>
            <person name="Westermann M."/>
            <person name="Marz M."/>
            <person name="Spaller T."/>
            <person name="Winckler T."/>
            <person name="Schaap P."/>
            <person name="Glockner G."/>
        </authorList>
    </citation>
    <scope>NUCLEOTIDE SEQUENCE [LARGE SCALE GENOMIC DNA]</scope>
    <source>
        <strain evidence="10 11">Jena</strain>
    </source>
</reference>
<dbReference type="InterPro" id="IPR000172">
    <property type="entry name" value="GMC_OxRdtase_N"/>
</dbReference>
<evidence type="ECO:0000256" key="6">
    <source>
        <dbReference type="SAM" id="MobiDB-lite"/>
    </source>
</evidence>
<dbReference type="AlphaFoldDB" id="A0A2P6NQV1"/>
<dbReference type="Pfam" id="PF05199">
    <property type="entry name" value="GMC_oxred_C"/>
    <property type="match status" value="1"/>
</dbReference>
<dbReference type="STRING" id="1890364.A0A2P6NQV1"/>
<keyword evidence="7" id="KW-0732">Signal</keyword>
<evidence type="ECO:0000313" key="11">
    <source>
        <dbReference type="Proteomes" id="UP000241769"/>
    </source>
</evidence>
<sequence length="690" mass="74518">MHKWFVSISLLLVAVSATTYSTLPVYDYIVAGGGGAGSLFASRLTEGSFQVLVLEQGLNSSCYSCDNTVLSVVNDLWTAQGNSLFTTPQTYLTRSFKQPKMSWPGGNTRVYQGYAYPAHPGVYQQYPGNLTLEEFLPYYNKYQDHYCNYLPQSYTGIDPINCTKYHGNAQGPMGISRMVANLSDSEFFFDMLDSASDLGLHHVNDPWNAEEITQSNASIFVQQVFRIVQNASDPMSPRVRESTWSGYTPYSVRARSNLSYKTSTQVVRIIFRNEVERGDFGAVVLNGFTNTSDPSTQAVGVIYTFKDKSYPVFARRQVVLSAGVLGTPKILQHSGVGPADLLESVGVPVVADNRYVGQLVAEHPGYAVIYKTKKNIPINYVNFGGMGAMLLTTPYARHGYPDVQVQIFPVFPVESLESQIVGTGDLQIQYPPVSVGDASVYGAAPILNFIISRTDPHNRGSFNITGDQYRFTDQYDLGISTNPTVFATSEDYLAQKWVIDHLRQILLNSTSAFAQKWIDSELSPGIRSTDPNVQGQIDLQAVARGMDLTYHQTGGMNLGLATDINGVVNGISGVTVCDNSLQPHPPNQNPTGAMLALCEYVADKLMKNTGSGPLVTDTFLANQDGATSTSANGSNGATSTSANGSNGATTSQTNQGNNSGAIGTSTSPVSTASIAQCLFGVTLALALFGL</sequence>
<dbReference type="SUPFAM" id="SSF51905">
    <property type="entry name" value="FAD/NAD(P)-binding domain"/>
    <property type="match status" value="1"/>
</dbReference>
<dbReference type="PANTHER" id="PTHR11552:SF147">
    <property type="entry name" value="CHOLINE DEHYDROGENASE, MITOCHONDRIAL"/>
    <property type="match status" value="1"/>
</dbReference>
<dbReference type="OrthoDB" id="20088at2759"/>
<evidence type="ECO:0000256" key="2">
    <source>
        <dbReference type="ARBA" id="ARBA00010790"/>
    </source>
</evidence>
<evidence type="ECO:0000256" key="4">
    <source>
        <dbReference type="ARBA" id="ARBA00022827"/>
    </source>
</evidence>
<dbReference type="Proteomes" id="UP000241769">
    <property type="component" value="Unassembled WGS sequence"/>
</dbReference>
<keyword evidence="4 5" id="KW-0274">FAD</keyword>
<name>A0A2P6NQV1_9EUKA</name>
<feature type="region of interest" description="Disordered" evidence="6">
    <location>
        <begin position="626"/>
        <end position="665"/>
    </location>
</feature>
<dbReference type="PANTHER" id="PTHR11552">
    <property type="entry name" value="GLUCOSE-METHANOL-CHOLINE GMC OXIDOREDUCTASE"/>
    <property type="match status" value="1"/>
</dbReference>
<evidence type="ECO:0000256" key="7">
    <source>
        <dbReference type="SAM" id="SignalP"/>
    </source>
</evidence>
<comment type="cofactor">
    <cofactor evidence="1 5">
        <name>FAD</name>
        <dbReference type="ChEBI" id="CHEBI:57692"/>
    </cofactor>
</comment>
<organism evidence="10 11">
    <name type="scientific">Planoprotostelium fungivorum</name>
    <dbReference type="NCBI Taxonomy" id="1890364"/>
    <lineage>
        <taxon>Eukaryota</taxon>
        <taxon>Amoebozoa</taxon>
        <taxon>Evosea</taxon>
        <taxon>Variosea</taxon>
        <taxon>Cavosteliida</taxon>
        <taxon>Cavosteliaceae</taxon>
        <taxon>Planoprotostelium</taxon>
    </lineage>
</organism>
<feature type="domain" description="Glucose-methanol-choline oxidoreductase N-terminal" evidence="8">
    <location>
        <begin position="27"/>
        <end position="354"/>
    </location>
</feature>
<dbReference type="Pfam" id="PF00732">
    <property type="entry name" value="GMC_oxred_N"/>
    <property type="match status" value="1"/>
</dbReference>
<evidence type="ECO:0000259" key="8">
    <source>
        <dbReference type="Pfam" id="PF00732"/>
    </source>
</evidence>
<evidence type="ECO:0000259" key="9">
    <source>
        <dbReference type="Pfam" id="PF05199"/>
    </source>
</evidence>
<evidence type="ECO:0000256" key="1">
    <source>
        <dbReference type="ARBA" id="ARBA00001974"/>
    </source>
</evidence>
<feature type="binding site" evidence="5">
    <location>
        <position position="266"/>
    </location>
    <ligand>
        <name>FAD</name>
        <dbReference type="ChEBI" id="CHEBI:57692"/>
    </ligand>
</feature>
<comment type="similarity">
    <text evidence="2">Belongs to the GMC oxidoreductase family.</text>
</comment>
<keyword evidence="3" id="KW-0285">Flavoprotein</keyword>
<proteinExistence type="inferred from homology"/>
<dbReference type="Gene3D" id="3.50.50.60">
    <property type="entry name" value="FAD/NAD(P)-binding domain"/>
    <property type="match status" value="2"/>
</dbReference>
<dbReference type="PIRSF" id="PIRSF000137">
    <property type="entry name" value="Alcohol_oxidase"/>
    <property type="match status" value="1"/>
</dbReference>
<feature type="domain" description="Glucose-methanol-choline oxidoreductase C-terminal" evidence="9">
    <location>
        <begin position="480"/>
        <end position="597"/>
    </location>
</feature>
<comment type="caution">
    <text evidence="10">The sequence shown here is derived from an EMBL/GenBank/DDBJ whole genome shotgun (WGS) entry which is preliminary data.</text>
</comment>
<dbReference type="InterPro" id="IPR007867">
    <property type="entry name" value="GMC_OxRtase_C"/>
</dbReference>
<feature type="signal peptide" evidence="7">
    <location>
        <begin position="1"/>
        <end position="17"/>
    </location>
</feature>
<evidence type="ECO:0000256" key="5">
    <source>
        <dbReference type="PIRSR" id="PIRSR000137-2"/>
    </source>
</evidence>
<dbReference type="InterPro" id="IPR012132">
    <property type="entry name" value="GMC_OxRdtase"/>
</dbReference>
<dbReference type="GO" id="GO:0050660">
    <property type="term" value="F:flavin adenine dinucleotide binding"/>
    <property type="evidence" value="ECO:0007669"/>
    <property type="project" value="InterPro"/>
</dbReference>
<evidence type="ECO:0000256" key="3">
    <source>
        <dbReference type="ARBA" id="ARBA00022630"/>
    </source>
</evidence>
<dbReference type="InterPro" id="IPR036188">
    <property type="entry name" value="FAD/NAD-bd_sf"/>
</dbReference>
<dbReference type="EMBL" id="MDYQ01000032">
    <property type="protein sequence ID" value="PRP86329.1"/>
    <property type="molecule type" value="Genomic_DNA"/>
</dbReference>
<gene>
    <name evidence="10" type="ORF">PROFUN_05470</name>
</gene>
<protein>
    <submittedName>
        <fullName evidence="10">Choline dehydrogenase</fullName>
    </submittedName>
</protein>
<keyword evidence="11" id="KW-1185">Reference proteome</keyword>
<evidence type="ECO:0000313" key="10">
    <source>
        <dbReference type="EMBL" id="PRP86329.1"/>
    </source>
</evidence>
<dbReference type="GO" id="GO:0016614">
    <property type="term" value="F:oxidoreductase activity, acting on CH-OH group of donors"/>
    <property type="evidence" value="ECO:0007669"/>
    <property type="project" value="InterPro"/>
</dbReference>